<keyword evidence="2" id="KW-1185">Reference proteome</keyword>
<reference evidence="1 2" key="1">
    <citation type="submission" date="2015-01" db="EMBL/GenBank/DDBJ databases">
        <title>Evolution of Trichinella species and genotypes.</title>
        <authorList>
            <person name="Korhonen P.K."/>
            <person name="Edoardo P."/>
            <person name="Giuseppe L.R."/>
            <person name="Gasser R.B."/>
        </authorList>
    </citation>
    <scope>NUCLEOTIDE SEQUENCE [LARGE SCALE GENOMIC DNA]</scope>
    <source>
        <strain evidence="1">ISS120</strain>
    </source>
</reference>
<comment type="caution">
    <text evidence="1">The sequence shown here is derived from an EMBL/GenBank/DDBJ whole genome shotgun (WGS) entry which is preliminary data.</text>
</comment>
<name>A0A0V1CFH5_TRIBR</name>
<dbReference type="EMBL" id="JYDI01000220">
    <property type="protein sequence ID" value="KRY48042.1"/>
    <property type="molecule type" value="Genomic_DNA"/>
</dbReference>
<accession>A0A0V1CFH5</accession>
<organism evidence="1 2">
    <name type="scientific">Trichinella britovi</name>
    <name type="common">Parasitic roundworm</name>
    <dbReference type="NCBI Taxonomy" id="45882"/>
    <lineage>
        <taxon>Eukaryota</taxon>
        <taxon>Metazoa</taxon>
        <taxon>Ecdysozoa</taxon>
        <taxon>Nematoda</taxon>
        <taxon>Enoplea</taxon>
        <taxon>Dorylaimia</taxon>
        <taxon>Trichinellida</taxon>
        <taxon>Trichinellidae</taxon>
        <taxon>Trichinella</taxon>
    </lineage>
</organism>
<dbReference type="AlphaFoldDB" id="A0A0V1CFH5"/>
<proteinExistence type="predicted"/>
<gene>
    <name evidence="1" type="ORF">T03_16582</name>
</gene>
<dbReference type="OrthoDB" id="10277659at2759"/>
<dbReference type="OMA" id="CTISINW"/>
<evidence type="ECO:0000313" key="2">
    <source>
        <dbReference type="Proteomes" id="UP000054653"/>
    </source>
</evidence>
<protein>
    <submittedName>
        <fullName evidence="1">Uncharacterized protein</fullName>
    </submittedName>
</protein>
<sequence>MHKYIIWDITGHIHFGSSNCIQNNFYKLNKFGFNKHTLSAKIDEKRNLPLTVANDIFLDCSALSRFEFKFTPYLSFDAANFPFHCTISINWMKYLLQQQSLYTLCKCPLVHYTFLHVCLVALVADEKCPACLIHQHLSFRFLKISFTPRQFEEHQRFRFAFNELVP</sequence>
<evidence type="ECO:0000313" key="1">
    <source>
        <dbReference type="EMBL" id="KRY48042.1"/>
    </source>
</evidence>
<dbReference type="Proteomes" id="UP000054653">
    <property type="component" value="Unassembled WGS sequence"/>
</dbReference>